<organism evidence="3 4">
    <name type="scientific">Dactylosporangium sucinum</name>
    <dbReference type="NCBI Taxonomy" id="1424081"/>
    <lineage>
        <taxon>Bacteria</taxon>
        <taxon>Bacillati</taxon>
        <taxon>Actinomycetota</taxon>
        <taxon>Actinomycetes</taxon>
        <taxon>Micromonosporales</taxon>
        <taxon>Micromonosporaceae</taxon>
        <taxon>Dactylosporangium</taxon>
    </lineage>
</organism>
<feature type="region of interest" description="Disordered" evidence="1">
    <location>
        <begin position="153"/>
        <end position="174"/>
    </location>
</feature>
<dbReference type="AlphaFoldDB" id="A0A917U5F0"/>
<feature type="transmembrane region" description="Helical" evidence="2">
    <location>
        <begin position="20"/>
        <end position="45"/>
    </location>
</feature>
<accession>A0A917U5F0</accession>
<feature type="transmembrane region" description="Helical" evidence="2">
    <location>
        <begin position="52"/>
        <end position="70"/>
    </location>
</feature>
<gene>
    <name evidence="3" type="ORF">GCM10007977_071450</name>
</gene>
<evidence type="ECO:0000256" key="1">
    <source>
        <dbReference type="SAM" id="MobiDB-lite"/>
    </source>
</evidence>
<feature type="region of interest" description="Disordered" evidence="1">
    <location>
        <begin position="102"/>
        <end position="125"/>
    </location>
</feature>
<evidence type="ECO:0000313" key="3">
    <source>
        <dbReference type="EMBL" id="GGM59597.1"/>
    </source>
</evidence>
<reference evidence="3" key="1">
    <citation type="journal article" date="2014" name="Int. J. Syst. Evol. Microbiol.">
        <title>Complete genome sequence of Corynebacterium casei LMG S-19264T (=DSM 44701T), isolated from a smear-ripened cheese.</title>
        <authorList>
            <consortium name="US DOE Joint Genome Institute (JGI-PGF)"/>
            <person name="Walter F."/>
            <person name="Albersmeier A."/>
            <person name="Kalinowski J."/>
            <person name="Ruckert C."/>
        </authorList>
    </citation>
    <scope>NUCLEOTIDE SEQUENCE</scope>
    <source>
        <strain evidence="3">JCM 19831</strain>
    </source>
</reference>
<dbReference type="EMBL" id="BMPI01000043">
    <property type="protein sequence ID" value="GGM59597.1"/>
    <property type="molecule type" value="Genomic_DNA"/>
</dbReference>
<reference evidence="3" key="2">
    <citation type="submission" date="2020-09" db="EMBL/GenBank/DDBJ databases">
        <authorList>
            <person name="Sun Q."/>
            <person name="Ohkuma M."/>
        </authorList>
    </citation>
    <scope>NUCLEOTIDE SEQUENCE</scope>
    <source>
        <strain evidence="3">JCM 19831</strain>
    </source>
</reference>
<evidence type="ECO:0000256" key="2">
    <source>
        <dbReference type="SAM" id="Phobius"/>
    </source>
</evidence>
<proteinExistence type="predicted"/>
<sequence length="174" mass="17646">MLNGANLPLALCFAVLEVVLPVVLTGAWPAVLVVALQVPLVAALAGRSRRAVFAWSGVLLAASYAGFWASPSAGVVAAWAVLYTLGEILYAGSGTALVTAAPSRPGSGPSSLGGSCRPGSPTPSRRCSCCGCSTPGPVHCGSRLWWPPWPAARSPGAGARATRRSAGLLRRAAR</sequence>
<name>A0A917U5F0_9ACTN</name>
<keyword evidence="2" id="KW-0812">Transmembrane</keyword>
<comment type="caution">
    <text evidence="3">The sequence shown here is derived from an EMBL/GenBank/DDBJ whole genome shotgun (WGS) entry which is preliminary data.</text>
</comment>
<keyword evidence="2" id="KW-1133">Transmembrane helix</keyword>
<keyword evidence="2" id="KW-0472">Membrane</keyword>
<dbReference type="Proteomes" id="UP000642070">
    <property type="component" value="Unassembled WGS sequence"/>
</dbReference>
<evidence type="ECO:0000313" key="4">
    <source>
        <dbReference type="Proteomes" id="UP000642070"/>
    </source>
</evidence>
<protein>
    <submittedName>
        <fullName evidence="3">Uncharacterized protein</fullName>
    </submittedName>
</protein>
<feature type="transmembrane region" description="Helical" evidence="2">
    <location>
        <begin position="76"/>
        <end position="101"/>
    </location>
</feature>
<feature type="compositionally biased region" description="Low complexity" evidence="1">
    <location>
        <begin position="102"/>
        <end position="119"/>
    </location>
</feature>
<keyword evidence="4" id="KW-1185">Reference proteome</keyword>